<evidence type="ECO:0000256" key="1">
    <source>
        <dbReference type="SAM" id="MobiDB-lite"/>
    </source>
</evidence>
<name>A0AAD6Z0D4_9AGAR</name>
<gene>
    <name evidence="3" type="ORF">DFH08DRAFT_794424</name>
</gene>
<evidence type="ECO:0000313" key="4">
    <source>
        <dbReference type="Proteomes" id="UP001218218"/>
    </source>
</evidence>
<comment type="caution">
    <text evidence="3">The sequence shown here is derived from an EMBL/GenBank/DDBJ whole genome shotgun (WGS) entry which is preliminary data.</text>
</comment>
<proteinExistence type="predicted"/>
<evidence type="ECO:0000259" key="2">
    <source>
        <dbReference type="Pfam" id="PF20236"/>
    </source>
</evidence>
<dbReference type="Pfam" id="PF20236">
    <property type="entry name" value="DUF6593"/>
    <property type="match status" value="1"/>
</dbReference>
<reference evidence="3" key="1">
    <citation type="submission" date="2023-03" db="EMBL/GenBank/DDBJ databases">
        <title>Massive genome expansion in bonnet fungi (Mycena s.s.) driven by repeated elements and novel gene families across ecological guilds.</title>
        <authorList>
            <consortium name="Lawrence Berkeley National Laboratory"/>
            <person name="Harder C.B."/>
            <person name="Miyauchi S."/>
            <person name="Viragh M."/>
            <person name="Kuo A."/>
            <person name="Thoen E."/>
            <person name="Andreopoulos B."/>
            <person name="Lu D."/>
            <person name="Skrede I."/>
            <person name="Drula E."/>
            <person name="Henrissat B."/>
            <person name="Morin E."/>
            <person name="Kohler A."/>
            <person name="Barry K."/>
            <person name="LaButti K."/>
            <person name="Morin E."/>
            <person name="Salamov A."/>
            <person name="Lipzen A."/>
            <person name="Mereny Z."/>
            <person name="Hegedus B."/>
            <person name="Baldrian P."/>
            <person name="Stursova M."/>
            <person name="Weitz H."/>
            <person name="Taylor A."/>
            <person name="Grigoriev I.V."/>
            <person name="Nagy L.G."/>
            <person name="Martin F."/>
            <person name="Kauserud H."/>
        </authorList>
    </citation>
    <scope>NUCLEOTIDE SEQUENCE</scope>
    <source>
        <strain evidence="3">CBHHK002</strain>
    </source>
</reference>
<sequence>MNPFVQGWSAAHIGPHLQASPTWGTQPQPSLHGALPYPHHRPTRIPITPPADSFATYTVVPSGSPRAHSILNSAVLGPDNRTHFHISSDDAATVVEEASGRRRVAVITWAGAHPTLALDGLGWPLRTSQWLYLSSDRACRTMIAGGEQFSWRPNGGFLFPLANSEASQPLARISLSLSRSQGAGNLITLQLTPQALQKRLLKATVVSAVLLMSGRRID</sequence>
<feature type="domain" description="DUF6593" evidence="2">
    <location>
        <begin position="69"/>
        <end position="216"/>
    </location>
</feature>
<organism evidence="3 4">
    <name type="scientific">Mycena albidolilacea</name>
    <dbReference type="NCBI Taxonomy" id="1033008"/>
    <lineage>
        <taxon>Eukaryota</taxon>
        <taxon>Fungi</taxon>
        <taxon>Dikarya</taxon>
        <taxon>Basidiomycota</taxon>
        <taxon>Agaricomycotina</taxon>
        <taxon>Agaricomycetes</taxon>
        <taxon>Agaricomycetidae</taxon>
        <taxon>Agaricales</taxon>
        <taxon>Marasmiineae</taxon>
        <taxon>Mycenaceae</taxon>
        <taxon>Mycena</taxon>
    </lineage>
</organism>
<dbReference type="InterPro" id="IPR046528">
    <property type="entry name" value="DUF6593"/>
</dbReference>
<keyword evidence="4" id="KW-1185">Reference proteome</keyword>
<dbReference type="Proteomes" id="UP001218218">
    <property type="component" value="Unassembled WGS sequence"/>
</dbReference>
<dbReference type="EMBL" id="JARIHO010000115">
    <property type="protein sequence ID" value="KAJ7302537.1"/>
    <property type="molecule type" value="Genomic_DNA"/>
</dbReference>
<dbReference type="AlphaFoldDB" id="A0AAD6Z0D4"/>
<accession>A0AAD6Z0D4</accession>
<feature type="region of interest" description="Disordered" evidence="1">
    <location>
        <begin position="17"/>
        <end position="45"/>
    </location>
</feature>
<protein>
    <recommendedName>
        <fullName evidence="2">DUF6593 domain-containing protein</fullName>
    </recommendedName>
</protein>
<evidence type="ECO:0000313" key="3">
    <source>
        <dbReference type="EMBL" id="KAJ7302537.1"/>
    </source>
</evidence>
<feature type="compositionally biased region" description="Polar residues" evidence="1">
    <location>
        <begin position="19"/>
        <end position="29"/>
    </location>
</feature>